<feature type="signal peptide" evidence="3">
    <location>
        <begin position="1"/>
        <end position="23"/>
    </location>
</feature>
<reference evidence="5 6" key="1">
    <citation type="submission" date="2019-05" db="EMBL/GenBank/DDBJ databases">
        <title>Roseovarius bejariae sp. nov., a moderately halophylic bacterium isolated from a saline soil in Rambla Salada (Murcia).</title>
        <authorList>
            <person name="Castro D.J."/>
            <person name="Gomez-Altuve A."/>
            <person name="Reina J.C."/>
            <person name="Rodriguez M."/>
            <person name="Sampedro I."/>
            <person name="Llamas I."/>
            <person name="Martinez-Checa F."/>
        </authorList>
    </citation>
    <scope>NUCLEOTIDE SEQUENCE [LARGE SCALE GENOMIC DNA]</scope>
    <source>
        <strain evidence="5 6">A21</strain>
    </source>
</reference>
<dbReference type="PANTHER" id="PTHR30570:SF1">
    <property type="entry name" value="PHOSPHATE-BINDING PROTEIN PSTS"/>
    <property type="match status" value="1"/>
</dbReference>
<dbReference type="PROSITE" id="PS51123">
    <property type="entry name" value="OMPA_2"/>
    <property type="match status" value="1"/>
</dbReference>
<dbReference type="RefSeq" id="WP_154151244.1">
    <property type="nucleotide sequence ID" value="NZ_SZWE01000001.1"/>
</dbReference>
<dbReference type="SUPFAM" id="SSF53850">
    <property type="entry name" value="Periplasmic binding protein-like II"/>
    <property type="match status" value="1"/>
</dbReference>
<dbReference type="Proteomes" id="UP000564704">
    <property type="component" value="Unassembled WGS sequence"/>
</dbReference>
<organism evidence="5 6">
    <name type="scientific">Roseovarius bejariae</name>
    <dbReference type="NCBI Taxonomy" id="2576383"/>
    <lineage>
        <taxon>Bacteria</taxon>
        <taxon>Pseudomonadati</taxon>
        <taxon>Pseudomonadota</taxon>
        <taxon>Alphaproteobacteria</taxon>
        <taxon>Rhodobacterales</taxon>
        <taxon>Roseobacteraceae</taxon>
        <taxon>Roseovarius</taxon>
    </lineage>
</organism>
<dbReference type="AlphaFoldDB" id="A0A844D3A7"/>
<protein>
    <submittedName>
        <fullName evidence="5">Cell envelope biogenesis protein OmpA</fullName>
    </submittedName>
</protein>
<dbReference type="Pfam" id="PF00691">
    <property type="entry name" value="OmpA"/>
    <property type="match status" value="1"/>
</dbReference>
<dbReference type="SUPFAM" id="SSF103088">
    <property type="entry name" value="OmpA-like"/>
    <property type="match status" value="1"/>
</dbReference>
<dbReference type="EMBL" id="SZWE01000001">
    <property type="protein sequence ID" value="MRU15728.1"/>
    <property type="molecule type" value="Genomic_DNA"/>
</dbReference>
<dbReference type="PANTHER" id="PTHR30570">
    <property type="entry name" value="PERIPLASMIC PHOSPHATE BINDING COMPONENT OF PHOSPHATE ABC TRANSPORTER"/>
    <property type="match status" value="1"/>
</dbReference>
<evidence type="ECO:0000256" key="2">
    <source>
        <dbReference type="PROSITE-ProRule" id="PRU00473"/>
    </source>
</evidence>
<dbReference type="OrthoDB" id="9790048at2"/>
<dbReference type="Gene3D" id="3.30.1330.60">
    <property type="entry name" value="OmpA-like domain"/>
    <property type="match status" value="1"/>
</dbReference>
<evidence type="ECO:0000256" key="1">
    <source>
        <dbReference type="ARBA" id="ARBA00022729"/>
    </source>
</evidence>
<dbReference type="Pfam" id="PF12849">
    <property type="entry name" value="PBP_like_2"/>
    <property type="match status" value="1"/>
</dbReference>
<name>A0A844D3A7_9RHOB</name>
<evidence type="ECO:0000313" key="6">
    <source>
        <dbReference type="Proteomes" id="UP000564704"/>
    </source>
</evidence>
<dbReference type="Gene3D" id="3.40.190.10">
    <property type="entry name" value="Periplasmic binding protein-like II"/>
    <property type="match status" value="2"/>
</dbReference>
<sequence>MSLVRAAFSAALFLFCMATAGLAQDVTLTSRDGDVEISGNLLGFDGEFYRVDTVYGELTVDGSGVLCDGPGCPNLENYVARVTLSGAPVIGRVLMPALIEAFAIRNDYGLERVNENGKSFTYALTDGETERLIGEFTFRLNNTDEGFADLLANEADMVMALREARRNEVSHARKAGLGDLDARGRSRVLALDALVPVVAPSNPVQAITVPDLARVLAGEIDNWRDLGGPDAPIAVHLRDARSGLGQATEDRLLAPLRKPLIERALRHEDTPALIKAVADDPFALGVTSHSETGNTWELALKGDCGFALRATRRAVKTEDYPLTAPLFLYTPARRFPKLVREFLSYMRDPSAQLVIRRAGFVDQSPEEVEINAQGDRFANAIARAGREVGLEELQRMVKTLAPLRRLTTTFRFEAGSARLDAQSRSNVRQLARAMEVGLYDARRLVFVGFSDGEGPAAANRDIAMRRAKTVRDAVTSAAETANLARIKLEVEAFGEAMPMACDDSAWGRQVNRRVEVWVR</sequence>
<dbReference type="GO" id="GO:0016020">
    <property type="term" value="C:membrane"/>
    <property type="evidence" value="ECO:0007669"/>
    <property type="project" value="UniProtKB-UniRule"/>
</dbReference>
<evidence type="ECO:0000256" key="3">
    <source>
        <dbReference type="SAM" id="SignalP"/>
    </source>
</evidence>
<accession>A0A844D3A7</accession>
<dbReference type="CDD" id="cd07185">
    <property type="entry name" value="OmpA_C-like"/>
    <property type="match status" value="1"/>
</dbReference>
<dbReference type="InterPro" id="IPR036737">
    <property type="entry name" value="OmpA-like_sf"/>
</dbReference>
<evidence type="ECO:0000313" key="5">
    <source>
        <dbReference type="EMBL" id="MRU15728.1"/>
    </source>
</evidence>
<feature type="chain" id="PRO_5032635527" evidence="3">
    <location>
        <begin position="24"/>
        <end position="519"/>
    </location>
</feature>
<gene>
    <name evidence="5" type="ORF">FDP25_09845</name>
</gene>
<feature type="domain" description="OmpA-like" evidence="4">
    <location>
        <begin position="399"/>
        <end position="519"/>
    </location>
</feature>
<evidence type="ECO:0000259" key="4">
    <source>
        <dbReference type="PROSITE" id="PS51123"/>
    </source>
</evidence>
<keyword evidence="2" id="KW-0472">Membrane</keyword>
<dbReference type="InterPro" id="IPR024370">
    <property type="entry name" value="PBP_domain"/>
</dbReference>
<dbReference type="InterPro" id="IPR006665">
    <property type="entry name" value="OmpA-like"/>
</dbReference>
<dbReference type="InterPro" id="IPR050811">
    <property type="entry name" value="Phosphate_ABC_transporter"/>
</dbReference>
<keyword evidence="1 3" id="KW-0732">Signal</keyword>
<keyword evidence="6" id="KW-1185">Reference proteome</keyword>
<comment type="caution">
    <text evidence="5">The sequence shown here is derived from an EMBL/GenBank/DDBJ whole genome shotgun (WGS) entry which is preliminary data.</text>
</comment>
<proteinExistence type="predicted"/>